<evidence type="ECO:0000259" key="1">
    <source>
        <dbReference type="Pfam" id="PF14594"/>
    </source>
</evidence>
<proteinExistence type="predicted"/>
<feature type="domain" description="Gp28/Gp37-like" evidence="1">
    <location>
        <begin position="65"/>
        <end position="532"/>
    </location>
</feature>
<evidence type="ECO:0000313" key="3">
    <source>
        <dbReference type="Proteomes" id="UP000465305"/>
    </source>
</evidence>
<organism evidence="2 3">
    <name type="scientific">Mycolicibacter algericus</name>
    <name type="common">Mycobacterium algericum</name>
    <dbReference type="NCBI Taxonomy" id="1288388"/>
    <lineage>
        <taxon>Bacteria</taxon>
        <taxon>Bacillati</taxon>
        <taxon>Actinomycetota</taxon>
        <taxon>Actinomycetes</taxon>
        <taxon>Mycobacteriales</taxon>
        <taxon>Mycobacteriaceae</taxon>
        <taxon>Mycolicibacter</taxon>
    </lineage>
</organism>
<comment type="caution">
    <text evidence="2">The sequence shown here is derived from an EMBL/GenBank/DDBJ whole genome shotgun (WGS) entry which is preliminary data.</text>
</comment>
<dbReference type="AlphaFoldDB" id="A0A7I9Y454"/>
<dbReference type="EMBL" id="BLKY01000001">
    <property type="protein sequence ID" value="GFG83394.1"/>
    <property type="molecule type" value="Genomic_DNA"/>
</dbReference>
<sequence length="563" mass="61992">MTNTLTPVEWNAIVDGGDPAAISQAAATLADAQEADDLEFAFTVTDHLWMPKGNPGTDLMEASGTDPRNDVGSARLKLKGDSVLIEHLMGCRNTLVGVICEVAGLRYAYYVDTHEYMYQDAAWTSTSNCLSIYDTLNYMLIWPMWWMPIAAQIFSHAVFIGPIVTVIETMIAQCALRIQSGWGDFVNAVTSLNFDTQAWSAAMMLSNGNIEQMLKTPIYVVRTNPFLDTSPQVAKTVRMQSVGQVIKDISGPYGVDVDVALWLPGDDQPDEFANLDQPTYVVRVRDRSQVEGPTKTVLDSAIRTVVDLQGSLLGNALDPLLNPRGDYAPPGVFTAPALGVNYVQPWAILEAPDSGQDGAIIKCNIVDHTPKGWRHIIGGKSPKWLTDAINAAFSWLIDSASILLGFTGIPSNLMDGFLADSFLAFQMLDNYRRRADAGPYHPAMEVLTPTSGTYDVEALYAYINALWESRGHTSGTVVFRNGHPLKLGRDIFRGSLMSLVYMRRTKMLTNYVENIMWRITPREREITAQIGDGKASEPPLAKHQRHITGVMEAINVLTLAPRT</sequence>
<evidence type="ECO:0000313" key="2">
    <source>
        <dbReference type="EMBL" id="GFG83394.1"/>
    </source>
</evidence>
<protein>
    <recommendedName>
        <fullName evidence="1">Gp28/Gp37-like domain-containing protein</fullName>
    </recommendedName>
</protein>
<name>A0A7I9Y454_MYCAL</name>
<reference evidence="2 3" key="1">
    <citation type="journal article" date="2019" name="Emerg. Microbes Infect.">
        <title>Comprehensive subspecies identification of 175 nontuberculous mycobacteria species based on 7547 genomic profiles.</title>
        <authorList>
            <person name="Matsumoto Y."/>
            <person name="Kinjo T."/>
            <person name="Motooka D."/>
            <person name="Nabeya D."/>
            <person name="Jung N."/>
            <person name="Uechi K."/>
            <person name="Horii T."/>
            <person name="Iida T."/>
            <person name="Fujita J."/>
            <person name="Nakamura S."/>
        </authorList>
    </citation>
    <scope>NUCLEOTIDE SEQUENCE [LARGE SCALE GENOMIC DNA]</scope>
    <source>
        <strain evidence="2 3">JCM 30723</strain>
    </source>
</reference>
<dbReference type="Pfam" id="PF14594">
    <property type="entry name" value="Sipho_Gp37"/>
    <property type="match status" value="1"/>
</dbReference>
<dbReference type="InterPro" id="IPR029432">
    <property type="entry name" value="Gp28/Gp37-like_dom"/>
</dbReference>
<dbReference type="Proteomes" id="UP000465305">
    <property type="component" value="Unassembled WGS sequence"/>
</dbReference>
<accession>A0A7I9Y454</accession>
<gene>
    <name evidence="2" type="ORF">MALGJ_00700</name>
</gene>